<dbReference type="EMBL" id="LUUB01000116">
    <property type="protein sequence ID" value="OAE99847.1"/>
    <property type="molecule type" value="Genomic_DNA"/>
</dbReference>
<dbReference type="InterPro" id="IPR001054">
    <property type="entry name" value="A/G_cyclase"/>
</dbReference>
<dbReference type="SUPFAM" id="SSF47769">
    <property type="entry name" value="SAM/Pointed domain"/>
    <property type="match status" value="1"/>
</dbReference>
<dbReference type="SUPFAM" id="SSF55073">
    <property type="entry name" value="Nucleotide cyclase"/>
    <property type="match status" value="1"/>
</dbReference>
<dbReference type="Gene3D" id="1.10.150.50">
    <property type="entry name" value="Transcription Factor, Ets-1"/>
    <property type="match status" value="1"/>
</dbReference>
<comment type="caution">
    <text evidence="5">The sequence shown here is derived from an EMBL/GenBank/DDBJ whole genome shotgun (WGS) entry which is preliminary data.</text>
</comment>
<name>A0A176YAA7_9BRAD</name>
<dbReference type="Pfam" id="PF13191">
    <property type="entry name" value="AAA_16"/>
    <property type="match status" value="1"/>
</dbReference>
<dbReference type="CDD" id="cd09487">
    <property type="entry name" value="SAM_superfamily"/>
    <property type="match status" value="1"/>
</dbReference>
<proteinExistence type="predicted"/>
<dbReference type="PROSITE" id="PS50105">
    <property type="entry name" value="SAM_DOMAIN"/>
    <property type="match status" value="1"/>
</dbReference>
<feature type="domain" description="Guanylate cyclase" evidence="4">
    <location>
        <begin position="79"/>
        <end position="208"/>
    </location>
</feature>
<dbReference type="OrthoDB" id="9785312at2"/>
<dbReference type="Gene3D" id="1.25.40.10">
    <property type="entry name" value="Tetratricopeptide repeat domain"/>
    <property type="match status" value="1"/>
</dbReference>
<feature type="domain" description="SAM" evidence="3">
    <location>
        <begin position="1"/>
        <end position="61"/>
    </location>
</feature>
<dbReference type="PANTHER" id="PTHR16305:SF28">
    <property type="entry name" value="GUANYLATE CYCLASE DOMAIN-CONTAINING PROTEIN"/>
    <property type="match status" value="1"/>
</dbReference>
<dbReference type="GO" id="GO:0005524">
    <property type="term" value="F:ATP binding"/>
    <property type="evidence" value="ECO:0007669"/>
    <property type="project" value="UniProtKB-KW"/>
</dbReference>
<dbReference type="InterPro" id="IPR011990">
    <property type="entry name" value="TPR-like_helical_dom_sf"/>
</dbReference>
<dbReference type="SUPFAM" id="SSF52540">
    <property type="entry name" value="P-loop containing nucleoside triphosphate hydrolases"/>
    <property type="match status" value="1"/>
</dbReference>
<dbReference type="Gene3D" id="3.30.70.1230">
    <property type="entry name" value="Nucleotide cyclase"/>
    <property type="match status" value="1"/>
</dbReference>
<dbReference type="PANTHER" id="PTHR16305">
    <property type="entry name" value="TESTICULAR SOLUBLE ADENYLYL CYCLASE"/>
    <property type="match status" value="1"/>
</dbReference>
<keyword evidence="2" id="KW-0067">ATP-binding</keyword>
<dbReference type="Gene3D" id="3.40.50.300">
    <property type="entry name" value="P-loop containing nucleotide triphosphate hydrolases"/>
    <property type="match status" value="1"/>
</dbReference>
<accession>A0A176YAA7</accession>
<sequence length="1108" mass="120844">MQQIADWLNILGLGQYAQRFAENDIDPSVLRDLTDYDLEKLGVSLGHRKKMLRAIAELAETGPRPVRTPWTAAERRQLSVMFADLVGSTALSTRLDAEDLREIIGKYHRCCAEQIEKSGGFVARYMGDGVLAYFGYPRADEDDAERAVCAGLALVAAVAGLDVGPSARLRVRVGIATGLVIVGDLIGDGASQEHGVVGETPNLASRLQALAEPDTMVIDGSTRRLVGGLFEYFALGSVSITGFSDPVPVWRVIGANAVDSRFEALRIARTPLLGRDEEIELLMRRWQQIKRGDGSVVLISGEPGIGKSRLAETVLERLSDDPHIRLRRFCSPHHQDSALFPTISQLERAAGFRRDDTDRQRLDKLEALLAESDADLSEAVPLIADLLSVPIGNGYPPLSLTPQKRKEKTLGVLLAQLEGLAARRPVLMVFEDVHWIDPTSLDLLDRIVDRVATLRVLLIITFRPEFAPAWIGRSHVALISLSRLPHRQRAEMIMRVTGGKALPQEIVEGIVDRTDGIPLFIEELTKAVIESGMLADAGDRFDARGPVPRLAIPTSLHASLLARLDRLAPVREMAQIGAALGRSFSHELISAVAAMPQQQVDGALAQLVTAELVFQRGTPPDAEYTFKHALVQDAAYSTMLRGRRQQIHARVVTTLESQFSEIVAAQPQLMAHHCTEAGFNEKAVGYRLKAGQQAVARSAMTEAVAQLLKGLELLANMPEESRPVQHELDLQIALGRALMAARGYSAPAVADTLVRARALAERLDRPDRLAPLLYSQWGFHMVRAEHELAVSLAEQMEKLGETRKDQATLLLGHYIHGASCYFRGEFVTARRLLELCDGLRDPAARAICATIAVADPHAASLGHLALTLALLGHIDQGRARVDEALSEARSLDHPFTVAFVLSKVCAVEATAGLSHDARRHAEELVALSNEHGFPLWLGVGLLQHGRSLTTLGQVQDGQALLARGLSVLRAAGAVVHTPRALCFLAEAHAKVGHLQEGQNCLAEAAQLIETTRERCGEIELHRLRADMMNARGDQAAAEQNYHQALAVAERQSAKTFGLRAATSLARLWLNQGKCTEARDLLALVYGSFTEGFHTPVLRDVKALLDQLA</sequence>
<dbReference type="InterPro" id="IPR041664">
    <property type="entry name" value="AAA_16"/>
</dbReference>
<dbReference type="Pfam" id="PF00536">
    <property type="entry name" value="SAM_1"/>
    <property type="match status" value="1"/>
</dbReference>
<dbReference type="STRING" id="1505087.AYJ54_32355"/>
<dbReference type="GO" id="GO:0035556">
    <property type="term" value="P:intracellular signal transduction"/>
    <property type="evidence" value="ECO:0007669"/>
    <property type="project" value="InterPro"/>
</dbReference>
<dbReference type="GO" id="GO:0004016">
    <property type="term" value="F:adenylate cyclase activity"/>
    <property type="evidence" value="ECO:0007669"/>
    <property type="project" value="UniProtKB-ARBA"/>
</dbReference>
<organism evidence="5 6">
    <name type="scientific">Bradyrhizobium centrolobii</name>
    <dbReference type="NCBI Taxonomy" id="1505087"/>
    <lineage>
        <taxon>Bacteria</taxon>
        <taxon>Pseudomonadati</taxon>
        <taxon>Pseudomonadota</taxon>
        <taxon>Alphaproteobacteria</taxon>
        <taxon>Hyphomicrobiales</taxon>
        <taxon>Nitrobacteraceae</taxon>
        <taxon>Bradyrhizobium</taxon>
    </lineage>
</organism>
<dbReference type="InterPro" id="IPR027417">
    <property type="entry name" value="P-loop_NTPase"/>
</dbReference>
<evidence type="ECO:0000256" key="2">
    <source>
        <dbReference type="ARBA" id="ARBA00022840"/>
    </source>
</evidence>
<evidence type="ECO:0008006" key="7">
    <source>
        <dbReference type="Google" id="ProtNLM"/>
    </source>
</evidence>
<dbReference type="AlphaFoldDB" id="A0A176YAA7"/>
<evidence type="ECO:0000259" key="4">
    <source>
        <dbReference type="PROSITE" id="PS50125"/>
    </source>
</evidence>
<dbReference type="InterPro" id="IPR029787">
    <property type="entry name" value="Nucleotide_cyclase"/>
</dbReference>
<dbReference type="CDD" id="cd07302">
    <property type="entry name" value="CHD"/>
    <property type="match status" value="1"/>
</dbReference>
<dbReference type="PROSITE" id="PS50125">
    <property type="entry name" value="GUANYLATE_CYCLASE_2"/>
    <property type="match status" value="1"/>
</dbReference>
<dbReference type="GO" id="GO:0009190">
    <property type="term" value="P:cyclic nucleotide biosynthetic process"/>
    <property type="evidence" value="ECO:0007669"/>
    <property type="project" value="InterPro"/>
</dbReference>
<dbReference type="SUPFAM" id="SSF48452">
    <property type="entry name" value="TPR-like"/>
    <property type="match status" value="1"/>
</dbReference>
<dbReference type="GO" id="GO:0005737">
    <property type="term" value="C:cytoplasm"/>
    <property type="evidence" value="ECO:0007669"/>
    <property type="project" value="TreeGrafter"/>
</dbReference>
<dbReference type="SMART" id="SM00454">
    <property type="entry name" value="SAM"/>
    <property type="match status" value="1"/>
</dbReference>
<reference evidence="5 6" key="1">
    <citation type="submission" date="2016-03" db="EMBL/GenBank/DDBJ databases">
        <title>Draft Genome Sequence of the Strain BR 10245 (Bradyrhizobium sp.) isolated from nodules of Centrolobium paraense.</title>
        <authorList>
            <person name="Simoes-Araujo J.L.Sr."/>
            <person name="Barauna A.C."/>
            <person name="Silva K."/>
            <person name="Zilli J.E."/>
        </authorList>
    </citation>
    <scope>NUCLEOTIDE SEQUENCE [LARGE SCALE GENOMIC DNA]</scope>
    <source>
        <strain evidence="5 6">BR 10245</strain>
    </source>
</reference>
<evidence type="ECO:0000256" key="1">
    <source>
        <dbReference type="ARBA" id="ARBA00022741"/>
    </source>
</evidence>
<evidence type="ECO:0000259" key="3">
    <source>
        <dbReference type="PROSITE" id="PS50105"/>
    </source>
</evidence>
<dbReference type="RefSeq" id="WP_063708243.1">
    <property type="nucleotide sequence ID" value="NZ_LUUB01000116.1"/>
</dbReference>
<dbReference type="Pfam" id="PF00211">
    <property type="entry name" value="Guanylate_cyc"/>
    <property type="match status" value="1"/>
</dbReference>
<evidence type="ECO:0000313" key="5">
    <source>
        <dbReference type="EMBL" id="OAE99847.1"/>
    </source>
</evidence>
<keyword evidence="1" id="KW-0547">Nucleotide-binding</keyword>
<dbReference type="InterPro" id="IPR013761">
    <property type="entry name" value="SAM/pointed_sf"/>
</dbReference>
<dbReference type="Proteomes" id="UP000076959">
    <property type="component" value="Unassembled WGS sequence"/>
</dbReference>
<protein>
    <recommendedName>
        <fullName evidence="7">Adenylate cyclase</fullName>
    </recommendedName>
</protein>
<dbReference type="InterPro" id="IPR001660">
    <property type="entry name" value="SAM"/>
</dbReference>
<keyword evidence="6" id="KW-1185">Reference proteome</keyword>
<evidence type="ECO:0000313" key="6">
    <source>
        <dbReference type="Proteomes" id="UP000076959"/>
    </source>
</evidence>
<dbReference type="SMART" id="SM00044">
    <property type="entry name" value="CYCc"/>
    <property type="match status" value="1"/>
</dbReference>
<gene>
    <name evidence="5" type="ORF">AYJ54_32355</name>
</gene>